<sequence>MATFIPIPLHQNLPLQPPLVEAVPPTLADVARRADYLFKTANYYGGAMGEVDAVPLGNAANALVETSLTSLAREGPVAGLIIAEVGQLLIEIRQTHHAIEQNHAEAQRNHAQTQQAIEQNHAEAQRNHTKAQHNHQLVTGQLDNIVQRLDTNERVLSQLLTHFRNAGELAARFRGYPRDLRDLQAGQGRGRGRGGRGH</sequence>
<evidence type="ECO:0000256" key="1">
    <source>
        <dbReference type="SAM" id="MobiDB-lite"/>
    </source>
</evidence>
<keyword evidence="3" id="KW-1185">Reference proteome</keyword>
<reference evidence="3" key="1">
    <citation type="submission" date="2014-03" db="EMBL/GenBank/DDBJ databases">
        <title>The Genome Sequence of Puccinia striiformis f. sp. tritici PST-78.</title>
        <authorList>
            <consortium name="The Broad Institute Genome Sequencing Platform"/>
            <person name="Cuomo C."/>
            <person name="Hulbert S."/>
            <person name="Chen X."/>
            <person name="Walker B."/>
            <person name="Young S.K."/>
            <person name="Zeng Q."/>
            <person name="Gargeya S."/>
            <person name="Fitzgerald M."/>
            <person name="Haas B."/>
            <person name="Abouelleil A."/>
            <person name="Alvarado L."/>
            <person name="Arachchi H.M."/>
            <person name="Berlin A.M."/>
            <person name="Chapman S.B."/>
            <person name="Goldberg J."/>
            <person name="Griggs A."/>
            <person name="Gujja S."/>
            <person name="Hansen M."/>
            <person name="Howarth C."/>
            <person name="Imamovic A."/>
            <person name="Larimer J."/>
            <person name="McCowan C."/>
            <person name="Montmayeur A."/>
            <person name="Murphy C."/>
            <person name="Neiman D."/>
            <person name="Pearson M."/>
            <person name="Priest M."/>
            <person name="Roberts A."/>
            <person name="Saif S."/>
            <person name="Shea T."/>
            <person name="Sisk P."/>
            <person name="Sykes S."/>
            <person name="Wortman J."/>
            <person name="Nusbaum C."/>
            <person name="Birren B."/>
        </authorList>
    </citation>
    <scope>NUCLEOTIDE SEQUENCE [LARGE SCALE GENOMIC DNA]</scope>
    <source>
        <strain evidence="3">race PST-78</strain>
    </source>
</reference>
<dbReference type="Proteomes" id="UP000054564">
    <property type="component" value="Unassembled WGS sequence"/>
</dbReference>
<evidence type="ECO:0000313" key="2">
    <source>
        <dbReference type="EMBL" id="KNF02265.1"/>
    </source>
</evidence>
<evidence type="ECO:0000313" key="3">
    <source>
        <dbReference type="Proteomes" id="UP000054564"/>
    </source>
</evidence>
<feature type="region of interest" description="Disordered" evidence="1">
    <location>
        <begin position="103"/>
        <end position="134"/>
    </location>
</feature>
<accession>A0A0L0VTB3</accession>
<comment type="caution">
    <text evidence="2">The sequence shown here is derived from an EMBL/GenBank/DDBJ whole genome shotgun (WGS) entry which is preliminary data.</text>
</comment>
<organism evidence="2 3">
    <name type="scientific">Puccinia striiformis f. sp. tritici PST-78</name>
    <dbReference type="NCBI Taxonomy" id="1165861"/>
    <lineage>
        <taxon>Eukaryota</taxon>
        <taxon>Fungi</taxon>
        <taxon>Dikarya</taxon>
        <taxon>Basidiomycota</taxon>
        <taxon>Pucciniomycotina</taxon>
        <taxon>Pucciniomycetes</taxon>
        <taxon>Pucciniales</taxon>
        <taxon>Pucciniaceae</taxon>
        <taxon>Puccinia</taxon>
    </lineage>
</organism>
<feature type="compositionally biased region" description="Polar residues" evidence="1">
    <location>
        <begin position="109"/>
        <end position="118"/>
    </location>
</feature>
<dbReference type="AlphaFoldDB" id="A0A0L0VTB3"/>
<dbReference type="EMBL" id="AJIL01000024">
    <property type="protein sequence ID" value="KNF02265.1"/>
    <property type="molecule type" value="Genomic_DNA"/>
</dbReference>
<gene>
    <name evidence="2" type="ORF">PSTG_04474</name>
</gene>
<protein>
    <submittedName>
        <fullName evidence="2">Uncharacterized protein</fullName>
    </submittedName>
</protein>
<name>A0A0L0VTB3_9BASI</name>
<proteinExistence type="predicted"/>